<dbReference type="Pfam" id="PF00370">
    <property type="entry name" value="FGGY_N"/>
    <property type="match status" value="1"/>
</dbReference>
<dbReference type="InterPro" id="IPR050406">
    <property type="entry name" value="FGGY_Carb_Kinase"/>
</dbReference>
<comment type="similarity">
    <text evidence="1 8 9">Belongs to the FGGY kinase family.</text>
</comment>
<dbReference type="GO" id="GO:0005524">
    <property type="term" value="F:ATP binding"/>
    <property type="evidence" value="ECO:0007669"/>
    <property type="project" value="UniProtKB-UniRule"/>
</dbReference>
<evidence type="ECO:0000313" key="14">
    <source>
        <dbReference type="Proteomes" id="UP000295632"/>
    </source>
</evidence>
<dbReference type="HAMAP" id="MF_02220">
    <property type="entry name" value="XylB"/>
    <property type="match status" value="1"/>
</dbReference>
<dbReference type="GO" id="GO:0042732">
    <property type="term" value="P:D-xylose metabolic process"/>
    <property type="evidence" value="ECO:0007669"/>
    <property type="project" value="UniProtKB-KW"/>
</dbReference>
<keyword evidence="3 8" id="KW-0808">Transferase</keyword>
<organism evidence="13 14">
    <name type="scientific">Aureibacillus halotolerans</name>
    <dbReference type="NCBI Taxonomy" id="1508390"/>
    <lineage>
        <taxon>Bacteria</taxon>
        <taxon>Bacillati</taxon>
        <taxon>Bacillota</taxon>
        <taxon>Bacilli</taxon>
        <taxon>Bacillales</taxon>
        <taxon>Bacillaceae</taxon>
        <taxon>Aureibacillus</taxon>
    </lineage>
</organism>
<dbReference type="InterPro" id="IPR006000">
    <property type="entry name" value="Xylulokinase"/>
</dbReference>
<dbReference type="PANTHER" id="PTHR43095:SF5">
    <property type="entry name" value="XYLULOSE KINASE"/>
    <property type="match status" value="1"/>
</dbReference>
<name>A0A4V3D605_9BACI</name>
<evidence type="ECO:0000256" key="3">
    <source>
        <dbReference type="ARBA" id="ARBA00022679"/>
    </source>
</evidence>
<dbReference type="InterPro" id="IPR018484">
    <property type="entry name" value="FGGY_N"/>
</dbReference>
<dbReference type="InterPro" id="IPR018485">
    <property type="entry name" value="FGGY_C"/>
</dbReference>
<feature type="site" description="Important for activity" evidence="8">
    <location>
        <position position="8"/>
    </location>
</feature>
<dbReference type="OrthoDB" id="9805576at2"/>
<keyword evidence="7 8" id="KW-0119">Carbohydrate metabolism</keyword>
<dbReference type="PIRSF" id="PIRSF000538">
    <property type="entry name" value="GlpK"/>
    <property type="match status" value="1"/>
</dbReference>
<dbReference type="Gene3D" id="3.30.420.40">
    <property type="match status" value="2"/>
</dbReference>
<keyword evidence="6 8" id="KW-0067">ATP-binding</keyword>
<dbReference type="GO" id="GO:0005998">
    <property type="term" value="P:xylulose catabolic process"/>
    <property type="evidence" value="ECO:0007669"/>
    <property type="project" value="UniProtKB-UniRule"/>
</dbReference>
<comment type="function">
    <text evidence="8">Catalyzes the phosphorylation of D-xylulose to D-xylulose 5-phosphate.</text>
</comment>
<gene>
    <name evidence="8 10" type="primary">xylB</name>
    <name evidence="13" type="ORF">EV213_102198</name>
</gene>
<sequence length="497" mass="53940">MSYVAGIDLGTSAVKVLLVDKHGNVKGEASSPLDMHVAAGGVREQNPDQWVDATIEALKKIVESVPEAATSIEGMSFSGQMHGLVLLDEKRQVLRPAMLWNDTRTSAECELIRTTLGEELYTYTKNPALEGFTLPKLLWVKAHEPDLFSKATSFVLPKDYLRYRLTGALHMEPSDAAGTLLFHPAKKAWSHEMCHALDIPVSMCPEIVLSTDEVGTLVRDVATQIGVSNDIKVFAGGADNACGALGAGIIAPGETLCSIGTSGVILSYEEQDIDVDGGVHFFNHAKDNVFYTMGVTLAAGYSLQWAKDQLAPNESFEALLDGIETIPPGSRGLLFTPFLNGERTPYSDASIRASWIGMDAEHTRVHLAKAVMEGITFSLNESLQLFRQAGKTINTVVSIGGGAKNPAWLQMQADIFNATVVSLENEQGPSLGAAIIAAAGCGWAPSIDMVVKKFVRRKQEFHPVKENVETYQNIFQLYQQVYKQTAEMCESLAVYRG</sequence>
<evidence type="ECO:0000256" key="5">
    <source>
        <dbReference type="ARBA" id="ARBA00022777"/>
    </source>
</evidence>
<proteinExistence type="inferred from homology"/>
<dbReference type="AlphaFoldDB" id="A0A4V3D605"/>
<feature type="domain" description="Carbohydrate kinase FGGY C-terminal" evidence="12">
    <location>
        <begin position="256"/>
        <end position="439"/>
    </location>
</feature>
<keyword evidence="14" id="KW-1185">Reference proteome</keyword>
<dbReference type="RefSeq" id="WP_133579053.1">
    <property type="nucleotide sequence ID" value="NZ_SNYJ01000002.1"/>
</dbReference>
<dbReference type="PROSITE" id="PS00445">
    <property type="entry name" value="FGGY_KINASES_2"/>
    <property type="match status" value="1"/>
</dbReference>
<evidence type="ECO:0000256" key="4">
    <source>
        <dbReference type="ARBA" id="ARBA00022741"/>
    </source>
</evidence>
<evidence type="ECO:0000256" key="1">
    <source>
        <dbReference type="ARBA" id="ARBA00009156"/>
    </source>
</evidence>
<evidence type="ECO:0000256" key="8">
    <source>
        <dbReference type="HAMAP-Rule" id="MF_02220"/>
    </source>
</evidence>
<accession>A0A4V3D605</accession>
<feature type="active site" description="Proton acceptor" evidence="8">
    <location>
        <position position="239"/>
    </location>
</feature>
<dbReference type="SUPFAM" id="SSF53067">
    <property type="entry name" value="Actin-like ATPase domain"/>
    <property type="match status" value="2"/>
</dbReference>
<dbReference type="EMBL" id="SNYJ01000002">
    <property type="protein sequence ID" value="TDQ42167.1"/>
    <property type="molecule type" value="Genomic_DNA"/>
</dbReference>
<dbReference type="EC" id="2.7.1.17" evidence="8 10"/>
<dbReference type="InterPro" id="IPR018483">
    <property type="entry name" value="Carb_kinase_FGGY_CS"/>
</dbReference>
<evidence type="ECO:0000256" key="2">
    <source>
        <dbReference type="ARBA" id="ARBA00022629"/>
    </source>
</evidence>
<reference evidence="13 14" key="1">
    <citation type="submission" date="2019-03" db="EMBL/GenBank/DDBJ databases">
        <title>Genomic Encyclopedia of Type Strains, Phase IV (KMG-IV): sequencing the most valuable type-strain genomes for metagenomic binning, comparative biology and taxonomic classification.</title>
        <authorList>
            <person name="Goeker M."/>
        </authorList>
    </citation>
    <scope>NUCLEOTIDE SEQUENCE [LARGE SCALE GENOMIC DNA]</scope>
    <source>
        <strain evidence="13 14">DSM 28697</strain>
    </source>
</reference>
<dbReference type="CDD" id="cd07808">
    <property type="entry name" value="ASKHA_NBD_FGGY_EcXK-like"/>
    <property type="match status" value="1"/>
</dbReference>
<feature type="domain" description="Carbohydrate kinase FGGY N-terminal" evidence="11">
    <location>
        <begin position="3"/>
        <end position="246"/>
    </location>
</feature>
<evidence type="ECO:0000256" key="10">
    <source>
        <dbReference type="RuleBase" id="RU364073"/>
    </source>
</evidence>
<feature type="binding site" evidence="8">
    <location>
        <begin position="81"/>
        <end position="82"/>
    </location>
    <ligand>
        <name>substrate</name>
    </ligand>
</feature>
<evidence type="ECO:0000259" key="12">
    <source>
        <dbReference type="Pfam" id="PF02782"/>
    </source>
</evidence>
<dbReference type="InterPro" id="IPR000577">
    <property type="entry name" value="Carb_kinase_FGGY"/>
</dbReference>
<evidence type="ECO:0000313" key="13">
    <source>
        <dbReference type="EMBL" id="TDQ42167.1"/>
    </source>
</evidence>
<evidence type="ECO:0000256" key="6">
    <source>
        <dbReference type="ARBA" id="ARBA00022840"/>
    </source>
</evidence>
<evidence type="ECO:0000259" key="11">
    <source>
        <dbReference type="Pfam" id="PF00370"/>
    </source>
</evidence>
<dbReference type="Proteomes" id="UP000295632">
    <property type="component" value="Unassembled WGS sequence"/>
</dbReference>
<evidence type="ECO:0000256" key="9">
    <source>
        <dbReference type="RuleBase" id="RU003733"/>
    </source>
</evidence>
<dbReference type="PANTHER" id="PTHR43095">
    <property type="entry name" value="SUGAR KINASE"/>
    <property type="match status" value="1"/>
</dbReference>
<evidence type="ECO:0000256" key="7">
    <source>
        <dbReference type="ARBA" id="ARBA00023277"/>
    </source>
</evidence>
<dbReference type="Pfam" id="PF02782">
    <property type="entry name" value="FGGY_C"/>
    <property type="match status" value="1"/>
</dbReference>
<keyword evidence="4 8" id="KW-0547">Nucleotide-binding</keyword>
<protein>
    <recommendedName>
        <fullName evidence="8 10">Xylulose kinase</fullName>
        <shortName evidence="8 10">Xylulokinase</shortName>
        <ecNumber evidence="8 10">2.7.1.17</ecNumber>
    </recommendedName>
</protein>
<dbReference type="NCBIfam" id="TIGR01312">
    <property type="entry name" value="XylB"/>
    <property type="match status" value="1"/>
</dbReference>
<keyword evidence="5 8" id="KW-0418">Kinase</keyword>
<keyword evidence="2 8" id="KW-0859">Xylose metabolism</keyword>
<comment type="caution">
    <text evidence="13">The sequence shown here is derived from an EMBL/GenBank/DDBJ whole genome shotgun (WGS) entry which is preliminary data.</text>
</comment>
<dbReference type="InterPro" id="IPR043129">
    <property type="entry name" value="ATPase_NBD"/>
</dbReference>
<dbReference type="GO" id="GO:0004856">
    <property type="term" value="F:D-xylulokinase activity"/>
    <property type="evidence" value="ECO:0007669"/>
    <property type="project" value="UniProtKB-UniRule"/>
</dbReference>
<comment type="catalytic activity">
    <reaction evidence="8 10">
        <text>D-xylulose + ATP = D-xylulose 5-phosphate + ADP + H(+)</text>
        <dbReference type="Rhea" id="RHEA:10964"/>
        <dbReference type="ChEBI" id="CHEBI:15378"/>
        <dbReference type="ChEBI" id="CHEBI:17140"/>
        <dbReference type="ChEBI" id="CHEBI:30616"/>
        <dbReference type="ChEBI" id="CHEBI:57737"/>
        <dbReference type="ChEBI" id="CHEBI:456216"/>
        <dbReference type="EC" id="2.7.1.17"/>
    </reaction>
</comment>